<reference evidence="2 3" key="1">
    <citation type="submission" date="2024-03" db="EMBL/GenBank/DDBJ databases">
        <authorList>
            <person name="Jo J.-H."/>
        </authorList>
    </citation>
    <scope>NUCLEOTIDE SEQUENCE [LARGE SCALE GENOMIC DNA]</scope>
    <source>
        <strain evidence="2 3">AS3R-12</strain>
    </source>
</reference>
<dbReference type="InterPro" id="IPR000917">
    <property type="entry name" value="Sulfatase_N"/>
</dbReference>
<evidence type="ECO:0000259" key="1">
    <source>
        <dbReference type="Pfam" id="PF00884"/>
    </source>
</evidence>
<sequence length="510" mass="55988">MSKTRRRGCTFSLLAVSAVAVIGIAIARRPAPPPIPSPAPAVTAAPGSPNILLLTVDDMNWDSSGVYGNPIPGITPNIDRLAAEGVLFQQAFVTSPICQPSRSAWMTGRYPHASGAIGFLPINPGVPTLPETLRGAGWRIGILAKNTHTPPLEPTAWDYWITPRDLGVGRDPEAFYRHTRRFIEDSKKAGKPFFLNANIQDPHRPFPGGKRAWWGNILNFLDPQGDLPPDPPQFVEPQNVHVPGYLPDLPEVREELSQYYTAVHRADQSVGRIMQALRETGADRNTLIVFASDNGMAFPFAKQTLYDAGLRSQLIVRWPGHAKAGHVVSDMATGTDVMPTILHAAGIQAPAGMNGKSFLTALSGSTPASQGAREIVGYVDRVDIALPVVPRKVLAYPSRSITTGDTIYIWNQWSGEDKDFISESQTGLTYPAMKRSAEANRAAADRLRLYLRRPAEELYDRRADPNALNNRVRDQAMQSRLKTLRNALLAQMIQSRDPQLPAYQAYLRAN</sequence>
<dbReference type="InterPro" id="IPR052701">
    <property type="entry name" value="GAG_Ulvan_Degrading_Sulfatases"/>
</dbReference>
<dbReference type="InterPro" id="IPR017850">
    <property type="entry name" value="Alkaline_phosphatase_core_sf"/>
</dbReference>
<dbReference type="CDD" id="cd16027">
    <property type="entry name" value="SGSH"/>
    <property type="match status" value="1"/>
</dbReference>
<evidence type="ECO:0000313" key="3">
    <source>
        <dbReference type="Proteomes" id="UP001379235"/>
    </source>
</evidence>
<protein>
    <submittedName>
        <fullName evidence="2">Sulfatase</fullName>
    </submittedName>
</protein>
<dbReference type="Proteomes" id="UP001379235">
    <property type="component" value="Unassembled WGS sequence"/>
</dbReference>
<feature type="domain" description="Sulfatase N-terminal" evidence="1">
    <location>
        <begin position="49"/>
        <end position="347"/>
    </location>
</feature>
<dbReference type="RefSeq" id="WP_339967643.1">
    <property type="nucleotide sequence ID" value="NZ_JBBHJY010000006.1"/>
</dbReference>
<dbReference type="PANTHER" id="PTHR43751">
    <property type="entry name" value="SULFATASE"/>
    <property type="match status" value="1"/>
</dbReference>
<evidence type="ECO:0000313" key="2">
    <source>
        <dbReference type="EMBL" id="MEJ6010821.1"/>
    </source>
</evidence>
<keyword evidence="3" id="KW-1185">Reference proteome</keyword>
<dbReference type="PANTHER" id="PTHR43751:SF1">
    <property type="entry name" value="SULFATASE ATSG-RELATED"/>
    <property type="match status" value="1"/>
</dbReference>
<dbReference type="SUPFAM" id="SSF53649">
    <property type="entry name" value="Alkaline phosphatase-like"/>
    <property type="match status" value="1"/>
</dbReference>
<dbReference type="EMBL" id="JBBHJY010000006">
    <property type="protein sequence ID" value="MEJ6010821.1"/>
    <property type="molecule type" value="Genomic_DNA"/>
</dbReference>
<proteinExistence type="predicted"/>
<dbReference type="Gene3D" id="3.40.720.10">
    <property type="entry name" value="Alkaline Phosphatase, subunit A"/>
    <property type="match status" value="1"/>
</dbReference>
<comment type="caution">
    <text evidence="2">The sequence shown here is derived from an EMBL/GenBank/DDBJ whole genome shotgun (WGS) entry which is preliminary data.</text>
</comment>
<accession>A0ABU8SB84</accession>
<organism evidence="2 3">
    <name type="scientific">Novosphingobium aquae</name>
    <dbReference type="NCBI Taxonomy" id="3133435"/>
    <lineage>
        <taxon>Bacteria</taxon>
        <taxon>Pseudomonadati</taxon>
        <taxon>Pseudomonadota</taxon>
        <taxon>Alphaproteobacteria</taxon>
        <taxon>Sphingomonadales</taxon>
        <taxon>Sphingomonadaceae</taxon>
        <taxon>Novosphingobium</taxon>
    </lineage>
</organism>
<name>A0ABU8SB84_9SPHN</name>
<dbReference type="Pfam" id="PF00884">
    <property type="entry name" value="Sulfatase"/>
    <property type="match status" value="1"/>
</dbReference>
<gene>
    <name evidence="2" type="ORF">WG900_12935</name>
</gene>